<dbReference type="Gene3D" id="3.40.30.10">
    <property type="entry name" value="Glutaredoxin"/>
    <property type="match status" value="1"/>
</dbReference>
<dbReference type="EMBL" id="CP002961">
    <property type="protein sequence ID" value="AFK04552.1"/>
    <property type="molecule type" value="Genomic_DNA"/>
</dbReference>
<dbReference type="SUPFAM" id="SSF52833">
    <property type="entry name" value="Thioredoxin-like"/>
    <property type="match status" value="1"/>
</dbReference>
<dbReference type="Proteomes" id="UP000002875">
    <property type="component" value="Chromosome"/>
</dbReference>
<evidence type="ECO:0000256" key="1">
    <source>
        <dbReference type="ARBA" id="ARBA00004196"/>
    </source>
</evidence>
<evidence type="ECO:0000313" key="7">
    <source>
        <dbReference type="EMBL" id="AFK04552.1"/>
    </source>
</evidence>
<dbReference type="InterPro" id="IPR013740">
    <property type="entry name" value="Redoxin"/>
</dbReference>
<evidence type="ECO:0000256" key="4">
    <source>
        <dbReference type="ARBA" id="ARBA00023284"/>
    </source>
</evidence>
<evidence type="ECO:0000256" key="3">
    <source>
        <dbReference type="ARBA" id="ARBA00023157"/>
    </source>
</evidence>
<keyword evidence="3" id="KW-1015">Disulfide bond</keyword>
<organism evidence="7 8">
    <name type="scientific">Emticicia oligotrophica (strain DSM 17448 / CIP 109782 / MTCC 6937 / GPTSA100-15)</name>
    <dbReference type="NCBI Taxonomy" id="929562"/>
    <lineage>
        <taxon>Bacteria</taxon>
        <taxon>Pseudomonadati</taxon>
        <taxon>Bacteroidota</taxon>
        <taxon>Cytophagia</taxon>
        <taxon>Cytophagales</taxon>
        <taxon>Leadbetterellaceae</taxon>
        <taxon>Emticicia</taxon>
    </lineage>
</organism>
<dbReference type="CDD" id="cd02966">
    <property type="entry name" value="TlpA_like_family"/>
    <property type="match status" value="1"/>
</dbReference>
<keyword evidence="2" id="KW-0201">Cytochrome c-type biogenesis</keyword>
<dbReference type="PANTHER" id="PTHR42852:SF6">
    <property type="entry name" value="THIOL:DISULFIDE INTERCHANGE PROTEIN DSBE"/>
    <property type="match status" value="1"/>
</dbReference>
<evidence type="ECO:0000256" key="5">
    <source>
        <dbReference type="SAM" id="SignalP"/>
    </source>
</evidence>
<protein>
    <submittedName>
        <fullName evidence="7">Redoxin domain protein</fullName>
    </submittedName>
</protein>
<sequence>MKPKYLFFILIFLSSFATLAQTQFKFSGEIQNPTERKVLITLYRDWVGEEEEYEIELNEKNQFSFSSSIKHIAYIDFYYADQGFHYWIIEPTDDITIKFSPKNFWTSIKVWGNGSENWNYYIKQREKFEVKRDFEMEAERQSQTAQQQYFNFLDNEQLTQLEYLEKTPNLSKIFIQSRKADIIGAIQNYKINYLSSKKYGSWLEEKVKTTLKLEALADSVQANSLEYGNMFQNLMDLFIAKSSNRKHKELTENEELNLIKSSYDKDYFSFKLIERVLAFKLNNMIDAENISPKVQTLVEDFLATANDRDYKNYLSNKVNFSKTLSKGSPAKPFKLKDIDGKDVSLKDFQGKIVYLDFWASWCGPCIYDMKFMEPIKEKFKAEVVFIQISLDSEVEWKDAVKMYHIKGINLRVDENSSITKNYGISGIPAYFLIDRKGNFAVSQVADPSHEEGQELIKQIEEVLQRN</sequence>
<evidence type="ECO:0000259" key="6">
    <source>
        <dbReference type="PROSITE" id="PS51352"/>
    </source>
</evidence>
<reference evidence="7 8" key="1">
    <citation type="submission" date="2011-07" db="EMBL/GenBank/DDBJ databases">
        <title>The complete genome of chromosome of Emticicia oligotrophica DSM 17448.</title>
        <authorList>
            <consortium name="US DOE Joint Genome Institute (JGI-PGF)"/>
            <person name="Lucas S."/>
            <person name="Han J."/>
            <person name="Lapidus A."/>
            <person name="Bruce D."/>
            <person name="Goodwin L."/>
            <person name="Pitluck S."/>
            <person name="Peters L."/>
            <person name="Kyrpides N."/>
            <person name="Mavromatis K."/>
            <person name="Ivanova N."/>
            <person name="Ovchinnikova G."/>
            <person name="Teshima H."/>
            <person name="Detter J.C."/>
            <person name="Tapia R."/>
            <person name="Han C."/>
            <person name="Land M."/>
            <person name="Hauser L."/>
            <person name="Markowitz V."/>
            <person name="Cheng J.-F."/>
            <person name="Hugenholtz P."/>
            <person name="Woyke T."/>
            <person name="Wu D."/>
            <person name="Tindall B."/>
            <person name="Pomrenke H."/>
            <person name="Brambilla E."/>
            <person name="Klenk H.-P."/>
            <person name="Eisen J.A."/>
        </authorList>
    </citation>
    <scope>NUCLEOTIDE SEQUENCE [LARGE SCALE GENOMIC DNA]</scope>
    <source>
        <strain evidence="7 8">DSM 17448</strain>
    </source>
</reference>
<keyword evidence="8" id="KW-1185">Reference proteome</keyword>
<feature type="domain" description="Thioredoxin" evidence="6">
    <location>
        <begin position="324"/>
        <end position="464"/>
    </location>
</feature>
<evidence type="ECO:0000256" key="2">
    <source>
        <dbReference type="ARBA" id="ARBA00022748"/>
    </source>
</evidence>
<keyword evidence="5" id="KW-0732">Signal</keyword>
<name>A0ABM5N537_EMTOG</name>
<dbReference type="InterPro" id="IPR036249">
    <property type="entry name" value="Thioredoxin-like_sf"/>
</dbReference>
<dbReference type="InterPro" id="IPR050553">
    <property type="entry name" value="Thioredoxin_ResA/DsbE_sf"/>
</dbReference>
<feature type="chain" id="PRO_5045672217" evidence="5">
    <location>
        <begin position="21"/>
        <end position="466"/>
    </location>
</feature>
<dbReference type="RefSeq" id="WP_015030241.1">
    <property type="nucleotide sequence ID" value="NC_018748.1"/>
</dbReference>
<proteinExistence type="predicted"/>
<dbReference type="Pfam" id="PF08534">
    <property type="entry name" value="Redoxin"/>
    <property type="match status" value="1"/>
</dbReference>
<dbReference type="PROSITE" id="PS51352">
    <property type="entry name" value="THIOREDOXIN_2"/>
    <property type="match status" value="1"/>
</dbReference>
<dbReference type="PANTHER" id="PTHR42852">
    <property type="entry name" value="THIOL:DISULFIDE INTERCHANGE PROTEIN DSBE"/>
    <property type="match status" value="1"/>
</dbReference>
<feature type="signal peptide" evidence="5">
    <location>
        <begin position="1"/>
        <end position="20"/>
    </location>
</feature>
<dbReference type="InterPro" id="IPR013766">
    <property type="entry name" value="Thioredoxin_domain"/>
</dbReference>
<gene>
    <name evidence="7" type="ordered locus">Emtol_3423</name>
</gene>
<evidence type="ECO:0000313" key="8">
    <source>
        <dbReference type="Proteomes" id="UP000002875"/>
    </source>
</evidence>
<keyword evidence="4" id="KW-0676">Redox-active center</keyword>
<accession>A0ABM5N537</accession>
<comment type="subcellular location">
    <subcellularLocation>
        <location evidence="1">Cell envelope</location>
    </subcellularLocation>
</comment>